<sequence>MRTRRSVTTGRPRGLTPDGTQLVVTTDSGEDVAIAVEALRATLRQDRPAARLEKQMDSGLTPREIQERIRAGASPEEVAESAGVPVERIQAFAAPVLAERTHVVTLALSSSVRRRGEPVSGRTLRDLVTERLVAHQVPGKAVAWQAWRTEDRQWRVSGTVTVGEEVRRGEFLFDLKARFSTAVDDDARWLLGELSTARPRTTDDPDSEPTEDLGDDELALVRALSGSPLQGGGLLPGGGLEEEPGRREDSGPIWRPGSPRQLSGAEQHDSGRIPRWPQGPDADLAGPPAARTPVPAPAGDDVVPDDGSDLDVLYAMLGGVQEDSVTIYTGLDDRPAEPAEPVAAAGTAPAAPGGEGVGSPSADEPRRRRRRGRRTDTHEEAEVPAPGEPPVDDLEQPSLLEDPDQPGEPAAEAVEPPPTKKGGRRKRASIPSWDEIMFGAPRR</sequence>
<feature type="region of interest" description="Disordered" evidence="1">
    <location>
        <begin position="1"/>
        <end position="23"/>
    </location>
</feature>
<proteinExistence type="predicted"/>
<dbReference type="RefSeq" id="WP_114125056.1">
    <property type="nucleotide sequence ID" value="NZ_QOUI01000001.1"/>
</dbReference>
<organism evidence="3 4">
    <name type="scientific">Desertihabitans brevis</name>
    <dbReference type="NCBI Taxonomy" id="2268447"/>
    <lineage>
        <taxon>Bacteria</taxon>
        <taxon>Bacillati</taxon>
        <taxon>Actinomycetota</taxon>
        <taxon>Actinomycetes</taxon>
        <taxon>Propionibacteriales</taxon>
        <taxon>Propionibacteriaceae</taxon>
        <taxon>Desertihabitans</taxon>
    </lineage>
</organism>
<feature type="compositionally biased region" description="Low complexity" evidence="1">
    <location>
        <begin position="278"/>
        <end position="301"/>
    </location>
</feature>
<feature type="region of interest" description="Disordered" evidence="1">
    <location>
        <begin position="328"/>
        <end position="443"/>
    </location>
</feature>
<keyword evidence="4" id="KW-1185">Reference proteome</keyword>
<accession>A0A367YZM0</accession>
<feature type="compositionally biased region" description="Low complexity" evidence="1">
    <location>
        <begin position="339"/>
        <end position="362"/>
    </location>
</feature>
<feature type="compositionally biased region" description="Acidic residues" evidence="1">
    <location>
        <begin position="390"/>
        <end position="405"/>
    </location>
</feature>
<dbReference type="Pfam" id="PF11268">
    <property type="entry name" value="DUF3071"/>
    <property type="match status" value="1"/>
</dbReference>
<evidence type="ECO:0000313" key="3">
    <source>
        <dbReference type="EMBL" id="RCK71355.1"/>
    </source>
</evidence>
<gene>
    <name evidence="3" type="ORF">DT076_02730</name>
</gene>
<protein>
    <submittedName>
        <fullName evidence="3">DUF3071 domain-containing protein</fullName>
    </submittedName>
</protein>
<feature type="compositionally biased region" description="Gly residues" evidence="1">
    <location>
        <begin position="229"/>
        <end position="239"/>
    </location>
</feature>
<dbReference type="InterPro" id="IPR021421">
    <property type="entry name" value="DUF3071"/>
</dbReference>
<dbReference type="Proteomes" id="UP000252770">
    <property type="component" value="Unassembled WGS sequence"/>
</dbReference>
<feature type="domain" description="DUF3071" evidence="2">
    <location>
        <begin position="14"/>
        <end position="173"/>
    </location>
</feature>
<dbReference type="AlphaFoldDB" id="A0A367YZM0"/>
<feature type="region of interest" description="Disordered" evidence="1">
    <location>
        <begin position="226"/>
        <end position="308"/>
    </location>
</feature>
<dbReference type="EMBL" id="QOUI01000001">
    <property type="protein sequence ID" value="RCK71355.1"/>
    <property type="molecule type" value="Genomic_DNA"/>
</dbReference>
<evidence type="ECO:0000313" key="4">
    <source>
        <dbReference type="Proteomes" id="UP000252770"/>
    </source>
</evidence>
<name>A0A367YZM0_9ACTN</name>
<dbReference type="InterPro" id="IPR047682">
    <property type="entry name" value="SepH-like"/>
</dbReference>
<evidence type="ECO:0000259" key="2">
    <source>
        <dbReference type="Pfam" id="PF11268"/>
    </source>
</evidence>
<evidence type="ECO:0000256" key="1">
    <source>
        <dbReference type="SAM" id="MobiDB-lite"/>
    </source>
</evidence>
<reference evidence="3 4" key="1">
    <citation type="submission" date="2018-07" db="EMBL/GenBank/DDBJ databases">
        <title>Desertimonas flava gen. nov. sp. nov.</title>
        <authorList>
            <person name="Liu S."/>
        </authorList>
    </citation>
    <scope>NUCLEOTIDE SEQUENCE [LARGE SCALE GENOMIC DNA]</scope>
    <source>
        <strain evidence="3 4">16Sb5-5</strain>
    </source>
</reference>
<comment type="caution">
    <text evidence="3">The sequence shown here is derived from an EMBL/GenBank/DDBJ whole genome shotgun (WGS) entry which is preliminary data.</text>
</comment>
<dbReference type="NCBIfam" id="NF040712">
    <property type="entry name" value="SepH"/>
    <property type="match status" value="1"/>
</dbReference>